<evidence type="ECO:0000256" key="3">
    <source>
        <dbReference type="SAM" id="Phobius"/>
    </source>
</evidence>
<dbReference type="PANTHER" id="PTHR22913:SF13">
    <property type="entry name" value="HYALURONAN SYNTHASE 1"/>
    <property type="match status" value="1"/>
</dbReference>
<name>A0A803JEC0_XENTR</name>
<proteinExistence type="predicted"/>
<feature type="transmembrane region" description="Helical" evidence="3">
    <location>
        <begin position="53"/>
        <end position="76"/>
    </location>
</feature>
<comment type="subcellular location">
    <subcellularLocation>
        <location evidence="1">Membrane</location>
    </subcellularLocation>
</comment>
<feature type="transmembrane region" description="Helical" evidence="3">
    <location>
        <begin position="513"/>
        <end position="532"/>
    </location>
</feature>
<evidence type="ECO:0000313" key="4">
    <source>
        <dbReference type="Ensembl" id="ENSXETP00000106263"/>
    </source>
</evidence>
<keyword evidence="2 3" id="KW-0472">Membrane</keyword>
<dbReference type="Bgee" id="ENSXETG00000020515">
    <property type="expression patterns" value="Expressed in gastrula and 6 other cell types or tissues"/>
</dbReference>
<feature type="transmembrane region" description="Helical" evidence="3">
    <location>
        <begin position="443"/>
        <end position="464"/>
    </location>
</feature>
<gene>
    <name evidence="4" type="primary">has-rs</name>
</gene>
<dbReference type="Pfam" id="PF03142">
    <property type="entry name" value="Chitin_synth_2"/>
    <property type="match status" value="1"/>
</dbReference>
<dbReference type="PANTHER" id="PTHR22913">
    <property type="entry name" value="HYALURONAN SYNTHASE"/>
    <property type="match status" value="1"/>
</dbReference>
<feature type="transmembrane region" description="Helical" evidence="3">
    <location>
        <begin position="471"/>
        <end position="493"/>
    </location>
</feature>
<protein>
    <submittedName>
        <fullName evidence="4">Hyaluronan synthase-related sequence protein</fullName>
    </submittedName>
</protein>
<dbReference type="InParanoid" id="A0A803JEC0"/>
<dbReference type="SUPFAM" id="SSF53448">
    <property type="entry name" value="Nucleotide-diphospho-sugar transferases"/>
    <property type="match status" value="1"/>
</dbReference>
<keyword evidence="3" id="KW-1133">Transmembrane helix</keyword>
<organism evidence="4">
    <name type="scientific">Xenopus tropicalis</name>
    <name type="common">Western clawed frog</name>
    <name type="synonym">Silurana tropicalis</name>
    <dbReference type="NCBI Taxonomy" id="8364"/>
    <lineage>
        <taxon>Eukaryota</taxon>
        <taxon>Metazoa</taxon>
        <taxon>Chordata</taxon>
        <taxon>Craniata</taxon>
        <taxon>Vertebrata</taxon>
        <taxon>Euteleostomi</taxon>
        <taxon>Amphibia</taxon>
        <taxon>Batrachia</taxon>
        <taxon>Anura</taxon>
        <taxon>Pipoidea</taxon>
        <taxon>Pipidae</taxon>
        <taxon>Xenopodinae</taxon>
        <taxon>Xenopus</taxon>
        <taxon>Silurana</taxon>
    </lineage>
</organism>
<reference evidence="4" key="2">
    <citation type="submission" date="2021-03" db="UniProtKB">
        <authorList>
            <consortium name="Ensembl"/>
        </authorList>
    </citation>
    <scope>IDENTIFICATION</scope>
</reference>
<dbReference type="Xenbase" id="XB-GENE-12450674">
    <property type="gene designation" value="has-rs"/>
</dbReference>
<dbReference type="GO" id="GO:0016020">
    <property type="term" value="C:membrane"/>
    <property type="evidence" value="ECO:0007669"/>
    <property type="project" value="UniProtKB-SubCell"/>
</dbReference>
<sequence length="593" mass="67997">MEIPEDPGIPKNLERKRPIVWRMIYYSFAVLLLAAFTAAYVTEFQILTHEDVLFSLGLYGLVMFLHLMMQSLFAYLEIRRINKTDLPCSFKKTVALTIAGYQENPDYLKHCLDSCRYVKYPKDKLKIILVIDGNTEDDAYMMEMFKDVFHGDDVGTYVWKGNYHTGVKETQDGSCPEVSKPLNEDEGIRIVEELVRTKRCVCIMQQWGGKREELVRTKRCVCIMQQWGGKREAMYTAFRAIGTSVDYVQVCHSDTKLDKMATAELVKVLEDDEKNGAVGGDVGVLNPYDSFISFMSSLRYWVACNLETACQSYFGSVTHIPGSLGMFRNDVLQVVLEFWYNKTFLGSSCPISDGRYLTNRVLSMGYRTKYTHRSRGYAPSQYLTWLNQQTRRARSYFRVWLCNAQWWHKHPVWMTYQSVVDIFFPFFVTAVWIRLVYSGSLSNVVWLLLGIQSASLLLSLYVSWQSKKFSMVLLSLYSLLYVIYLLPCQLFALLTVAKTSWGRQKVVNSSIPLLPLSIWVAVLIGGVGYGLYRDCRKDGSNPEELYHVLYGCAAYVAYWAIMAAIYGFSVSCCKNRPQAFAQVRDDLPASLLV</sequence>
<evidence type="ECO:0000256" key="1">
    <source>
        <dbReference type="ARBA" id="ARBA00004370"/>
    </source>
</evidence>
<keyword evidence="3" id="KW-0812">Transmembrane</keyword>
<dbReference type="Gene3D" id="3.90.550.10">
    <property type="entry name" value="Spore Coat Polysaccharide Biosynthesis Protein SpsA, Chain A"/>
    <property type="match status" value="1"/>
</dbReference>
<dbReference type="AlphaFoldDB" id="A0A803JEC0"/>
<reference evidence="4" key="1">
    <citation type="journal article" date="2010" name="Science">
        <title>The genome of the Western clawed frog Xenopus tropicalis.</title>
        <authorList>
            <person name="Hellsten U."/>
            <person name="Harland R.M."/>
            <person name="Gilchrist M.J."/>
            <person name="Hendrix D."/>
            <person name="Jurka J."/>
            <person name="Kapitonov V."/>
            <person name="Ovcharenko I."/>
            <person name="Putnam N.H."/>
            <person name="Shu S."/>
            <person name="Taher L."/>
            <person name="Blitz I.L."/>
            <person name="Blumberg B."/>
            <person name="Dichmann D.S."/>
            <person name="Dubchak I."/>
            <person name="Amaya E."/>
            <person name="Detter J.C."/>
            <person name="Fletcher R."/>
            <person name="Gerhard D.S."/>
            <person name="Goodstein D."/>
            <person name="Graves T."/>
            <person name="Grigoriev I.V."/>
            <person name="Grimwood J."/>
            <person name="Kawashima T."/>
            <person name="Lindquist E."/>
            <person name="Lucas S.M."/>
            <person name="Mead P.E."/>
            <person name="Mitros T."/>
            <person name="Ogino H."/>
            <person name="Ohta Y."/>
            <person name="Poliakov A.V."/>
            <person name="Pollet N."/>
            <person name="Robert J."/>
            <person name="Salamov A."/>
            <person name="Sater A.K."/>
            <person name="Schmutz J."/>
            <person name="Terry A."/>
            <person name="Vize P.D."/>
            <person name="Warren W.C."/>
            <person name="Wells D."/>
            <person name="Wills A."/>
            <person name="Wilson R.K."/>
            <person name="Zimmerman L.B."/>
            <person name="Zorn A.M."/>
            <person name="Grainger R."/>
            <person name="Grammer T."/>
            <person name="Khokha M.K."/>
            <person name="Richardson P.M."/>
            <person name="Rokhsar D.S."/>
        </authorList>
    </citation>
    <scope>NUCLEOTIDE SEQUENCE [LARGE SCALE GENOMIC DNA]</scope>
    <source>
        <strain evidence="4">Nigerian</strain>
    </source>
</reference>
<dbReference type="GeneTree" id="ENSGT00390000010337"/>
<accession>A0A803JEC0</accession>
<dbReference type="Ensembl" id="ENSXETT00000111891">
    <property type="protein sequence ID" value="ENSXETP00000106263"/>
    <property type="gene ID" value="ENSXETG00000020515"/>
</dbReference>
<evidence type="ECO:0000256" key="2">
    <source>
        <dbReference type="ARBA" id="ARBA00023136"/>
    </source>
</evidence>
<dbReference type="InterPro" id="IPR029044">
    <property type="entry name" value="Nucleotide-diphossugar_trans"/>
</dbReference>
<feature type="transmembrane region" description="Helical" evidence="3">
    <location>
        <begin position="23"/>
        <end position="41"/>
    </location>
</feature>
<feature type="transmembrane region" description="Helical" evidence="3">
    <location>
        <begin position="544"/>
        <end position="568"/>
    </location>
</feature>
<feature type="transmembrane region" description="Helical" evidence="3">
    <location>
        <begin position="419"/>
        <end position="437"/>
    </location>
</feature>